<evidence type="ECO:0000259" key="1">
    <source>
        <dbReference type="Pfam" id="PF06032"/>
    </source>
</evidence>
<dbReference type="InterPro" id="IPR048350">
    <property type="entry name" value="S-Me-THD-like_C"/>
</dbReference>
<dbReference type="InterPro" id="IPR024071">
    <property type="entry name" value="S-Me-THD_C_sf"/>
</dbReference>
<dbReference type="SUPFAM" id="SSF160991">
    <property type="entry name" value="CV3147-like"/>
    <property type="match status" value="1"/>
</dbReference>
<evidence type="ECO:0000313" key="4">
    <source>
        <dbReference type="Proteomes" id="UP000235703"/>
    </source>
</evidence>
<dbReference type="Proteomes" id="UP000235703">
    <property type="component" value="Unassembled WGS sequence"/>
</dbReference>
<evidence type="ECO:0000259" key="2">
    <source>
        <dbReference type="Pfam" id="PF20906"/>
    </source>
</evidence>
<dbReference type="EMBL" id="PNFZ01000001">
    <property type="protein sequence ID" value="PMB99017.1"/>
    <property type="molecule type" value="Genomic_DNA"/>
</dbReference>
<sequence length="377" mass="40132">MNMARTLITVDDIDDIALGATVLGTGGGGDPHVGALIASRLIALHGDVTLMPAEELTADDFVLPVGMIGAPSVSVERIMAESELVRVIELAERATGRKPTAVMPIEVGGGNSMVPIAAAALSGLPMVDADAMGRAFPESQMVSFHLAGYKPGVTVLVDHHGNEVIMTPVTGPWSERLARAITTEMGGSATMIDYMFGGDIVREAAIPGTLTLAKRIGQLLSGHGAERTGAPLLETLTKELDAFHLFDGKVVDLERGFDAGFTRGKAMLEGIGAWKGSQYELRFQNEMLLALRDGQLSAVTPDLICVLDAATAHPITTETLRYGHRISVVGIPADDRWRTEMGIETAGPRYFGFDVDWQPVESLATQREPATTEWSVS</sequence>
<dbReference type="AlphaFoldDB" id="A0A2N6PK13"/>
<reference evidence="3 4" key="1">
    <citation type="submission" date="2017-09" db="EMBL/GenBank/DDBJ databases">
        <title>Bacterial strain isolated from the female urinary microbiota.</title>
        <authorList>
            <person name="Thomas-White K."/>
            <person name="Kumar N."/>
            <person name="Forster S."/>
            <person name="Putonti C."/>
            <person name="Lawley T."/>
            <person name="Wolfe A.J."/>
        </authorList>
    </citation>
    <scope>NUCLEOTIDE SEQUENCE [LARGE SCALE GENOMIC DNA]</scope>
    <source>
        <strain evidence="3 4">UMB0680</strain>
    </source>
</reference>
<organism evidence="3 4">
    <name type="scientific">Brevibacterium luteolum</name>
    <dbReference type="NCBI Taxonomy" id="199591"/>
    <lineage>
        <taxon>Bacteria</taxon>
        <taxon>Bacillati</taxon>
        <taxon>Actinomycetota</taxon>
        <taxon>Actinomycetes</taxon>
        <taxon>Micrococcales</taxon>
        <taxon>Brevibacteriaceae</taxon>
        <taxon>Brevibacterium</taxon>
    </lineage>
</organism>
<dbReference type="Pfam" id="PF06032">
    <property type="entry name" value="S-Me-THD_N"/>
    <property type="match status" value="1"/>
</dbReference>
<evidence type="ECO:0000313" key="3">
    <source>
        <dbReference type="EMBL" id="PMB99017.1"/>
    </source>
</evidence>
<protein>
    <submittedName>
        <fullName evidence="3">DUF917 domain-containing protein</fullName>
    </submittedName>
</protein>
<gene>
    <name evidence="3" type="ORF">CJ198_00220</name>
</gene>
<dbReference type="InterPro" id="IPR027479">
    <property type="entry name" value="S-Me-THD_N_sf"/>
</dbReference>
<dbReference type="RefSeq" id="WP_102159676.1">
    <property type="nucleotide sequence ID" value="NZ_PNFZ01000001.1"/>
</dbReference>
<dbReference type="Gene3D" id="3.40.1610.10">
    <property type="entry name" value="CV3147-like domain"/>
    <property type="match status" value="1"/>
</dbReference>
<dbReference type="OrthoDB" id="3170437at2"/>
<comment type="caution">
    <text evidence="3">The sequence shown here is derived from an EMBL/GenBank/DDBJ whole genome shotgun (WGS) entry which is preliminary data.</text>
</comment>
<keyword evidence="4" id="KW-1185">Reference proteome</keyword>
<feature type="domain" description="S-Me-THD N-terminal" evidence="1">
    <location>
        <begin position="11"/>
        <end position="167"/>
    </location>
</feature>
<name>A0A2N6PK13_9MICO</name>
<feature type="domain" description="S-Me-THD-like C-terminal" evidence="2">
    <location>
        <begin position="173"/>
        <end position="360"/>
    </location>
</feature>
<accession>A0A2N6PK13</accession>
<dbReference type="Pfam" id="PF20906">
    <property type="entry name" value="S-Me-THD_C"/>
    <property type="match status" value="1"/>
</dbReference>
<dbReference type="Gene3D" id="2.40.390.10">
    <property type="entry name" value="CV3147-like"/>
    <property type="match status" value="1"/>
</dbReference>
<proteinExistence type="predicted"/>
<dbReference type="InterPro" id="IPR010318">
    <property type="entry name" value="S-Me-THD_N"/>
</dbReference>